<comment type="caution">
    <text evidence="1">The sequence shown here is derived from an EMBL/GenBank/DDBJ whole genome shotgun (WGS) entry which is preliminary data.</text>
</comment>
<name>A0A9D4KNQ9_DREPO</name>
<evidence type="ECO:0000313" key="2">
    <source>
        <dbReference type="EMBL" id="KAH3843860.1"/>
    </source>
</evidence>
<keyword evidence="3" id="KW-1185">Reference proteome</keyword>
<dbReference type="AlphaFoldDB" id="A0A9D4KNQ9"/>
<dbReference type="EMBL" id="JAIWYP010000004">
    <property type="protein sequence ID" value="KAH3842883.1"/>
    <property type="molecule type" value="Genomic_DNA"/>
</dbReference>
<dbReference type="EMBL" id="JAIWYP010000004">
    <property type="protein sequence ID" value="KAH3843860.1"/>
    <property type="molecule type" value="Genomic_DNA"/>
</dbReference>
<proteinExistence type="predicted"/>
<organism evidence="1 3">
    <name type="scientific">Dreissena polymorpha</name>
    <name type="common">Zebra mussel</name>
    <name type="synonym">Mytilus polymorpha</name>
    <dbReference type="NCBI Taxonomy" id="45954"/>
    <lineage>
        <taxon>Eukaryota</taxon>
        <taxon>Metazoa</taxon>
        <taxon>Spiralia</taxon>
        <taxon>Lophotrochozoa</taxon>
        <taxon>Mollusca</taxon>
        <taxon>Bivalvia</taxon>
        <taxon>Autobranchia</taxon>
        <taxon>Heteroconchia</taxon>
        <taxon>Euheterodonta</taxon>
        <taxon>Imparidentia</taxon>
        <taxon>Neoheterodontei</taxon>
        <taxon>Myida</taxon>
        <taxon>Dreissenoidea</taxon>
        <taxon>Dreissenidae</taxon>
        <taxon>Dreissena</taxon>
    </lineage>
</organism>
<dbReference type="Proteomes" id="UP000828390">
    <property type="component" value="Unassembled WGS sequence"/>
</dbReference>
<accession>A0A9D4KNQ9</accession>
<evidence type="ECO:0000313" key="3">
    <source>
        <dbReference type="Proteomes" id="UP000828390"/>
    </source>
</evidence>
<reference evidence="1" key="1">
    <citation type="journal article" date="2019" name="bioRxiv">
        <title>The Genome of the Zebra Mussel, Dreissena polymorpha: A Resource for Invasive Species Research.</title>
        <authorList>
            <person name="McCartney M.A."/>
            <person name="Auch B."/>
            <person name="Kono T."/>
            <person name="Mallez S."/>
            <person name="Zhang Y."/>
            <person name="Obille A."/>
            <person name="Becker A."/>
            <person name="Abrahante J.E."/>
            <person name="Garbe J."/>
            <person name="Badalamenti J.P."/>
            <person name="Herman A."/>
            <person name="Mangelson H."/>
            <person name="Liachko I."/>
            <person name="Sullivan S."/>
            <person name="Sone E.D."/>
            <person name="Koren S."/>
            <person name="Silverstein K.A.T."/>
            <person name="Beckman K.B."/>
            <person name="Gohl D.M."/>
        </authorList>
    </citation>
    <scope>NUCLEOTIDE SEQUENCE</scope>
    <source>
        <strain evidence="1">Duluth1</strain>
        <tissue evidence="1">Whole animal</tissue>
    </source>
</reference>
<evidence type="ECO:0000313" key="1">
    <source>
        <dbReference type="EMBL" id="KAH3842883.1"/>
    </source>
</evidence>
<reference evidence="1" key="2">
    <citation type="submission" date="2020-11" db="EMBL/GenBank/DDBJ databases">
        <authorList>
            <person name="McCartney M.A."/>
            <person name="Auch B."/>
            <person name="Kono T."/>
            <person name="Mallez S."/>
            <person name="Becker A."/>
            <person name="Gohl D.M."/>
            <person name="Silverstein K.A.T."/>
            <person name="Koren S."/>
            <person name="Bechman K.B."/>
            <person name="Herman A."/>
            <person name="Abrahante J.E."/>
            <person name="Garbe J."/>
        </authorList>
    </citation>
    <scope>NUCLEOTIDE SEQUENCE</scope>
    <source>
        <strain evidence="1">Duluth1</strain>
        <tissue evidence="1">Whole animal</tissue>
    </source>
</reference>
<sequence length="56" mass="6335">MSSLLNEQHCKEQKKNTILWAFKRQAELASTLSLSEEFAMDIPCTQATVKGTQTTF</sequence>
<protein>
    <submittedName>
        <fullName evidence="1">Uncharacterized protein</fullName>
    </submittedName>
</protein>
<gene>
    <name evidence="1" type="ORF">DPMN_116387</name>
    <name evidence="2" type="ORF">DPMN_117392</name>
</gene>